<feature type="compositionally biased region" description="Acidic residues" evidence="15">
    <location>
        <begin position="402"/>
        <end position="445"/>
    </location>
</feature>
<evidence type="ECO:0000256" key="9">
    <source>
        <dbReference type="ARBA" id="ARBA00022786"/>
    </source>
</evidence>
<dbReference type="PANTHER" id="PTHR23350">
    <property type="entry name" value="PEROXISOME ASSEMBLY PROTEIN 10"/>
    <property type="match status" value="1"/>
</dbReference>
<protein>
    <submittedName>
        <fullName evidence="17">DEHA2C05038p</fullName>
    </submittedName>
</protein>
<keyword evidence="14" id="KW-0576">Peroxisome</keyword>
<comment type="similarity">
    <text evidence="3">Belongs to the pex2/pex10/pex12 family.</text>
</comment>
<comment type="subcellular location">
    <subcellularLocation>
        <location evidence="1">Peroxisome membrane</location>
        <topology evidence="1">Multi-pass membrane protein</topology>
    </subcellularLocation>
</comment>
<evidence type="ECO:0000259" key="16">
    <source>
        <dbReference type="SMART" id="SM00184"/>
    </source>
</evidence>
<keyword evidence="9" id="KW-0833">Ubl conjugation pathway</keyword>
<evidence type="ECO:0000256" key="14">
    <source>
        <dbReference type="ARBA" id="ARBA00023140"/>
    </source>
</evidence>
<organism evidence="17 18">
    <name type="scientific">Debaryomyces hansenii (strain ATCC 36239 / CBS 767 / BCRC 21394 / JCM 1990 / NBRC 0083 / IGC 2968)</name>
    <name type="common">Yeast</name>
    <name type="synonym">Torulaspora hansenii</name>
    <dbReference type="NCBI Taxonomy" id="284592"/>
    <lineage>
        <taxon>Eukaryota</taxon>
        <taxon>Fungi</taxon>
        <taxon>Dikarya</taxon>
        <taxon>Ascomycota</taxon>
        <taxon>Saccharomycotina</taxon>
        <taxon>Pichiomycetes</taxon>
        <taxon>Debaryomycetaceae</taxon>
        <taxon>Debaryomyces</taxon>
    </lineage>
</organism>
<dbReference type="GO" id="GO:0016740">
    <property type="term" value="F:transferase activity"/>
    <property type="evidence" value="ECO:0007669"/>
    <property type="project" value="UniProtKB-KW"/>
</dbReference>
<feature type="domain" description="RING-type" evidence="16">
    <location>
        <begin position="265"/>
        <end position="328"/>
    </location>
</feature>
<keyword evidence="8" id="KW-0863">Zinc-finger</keyword>
<dbReference type="InterPro" id="IPR013083">
    <property type="entry name" value="Znf_RING/FYVE/PHD"/>
</dbReference>
<keyword evidence="5" id="KW-0808">Transferase</keyword>
<dbReference type="InterPro" id="IPR006845">
    <property type="entry name" value="Pex_N"/>
</dbReference>
<dbReference type="GO" id="GO:0008270">
    <property type="term" value="F:zinc ion binding"/>
    <property type="evidence" value="ECO:0007669"/>
    <property type="project" value="UniProtKB-KW"/>
</dbReference>
<sequence length="445" mass="50919">MIPISYPSPRVSQLDANILDSELISLLKEQLTSIFQLHSTSWWTYDQHPELWSLLLNLMVFRLTVWRSGSSYGALLQNLKLTDFKKGKLIGYSKRTLLCAVLVGDYFYSKLQSYLYSIDESEASRNASNFKLLNSIKSFFITHKTKILLGLNDCFKLLNLVNFTLFLVNGRYPSISHRLFGISLTPIVTDLLKFNGNKVNFEFQNRQLVWNVMTEFLVFILPLMQLGKLKRMTKKILSPYKKGQRHETGDIPIFTPYTNLPVSQCAICHNNNDIAATSSNKNSSISSSCMVTNPYVTNCGHIYCYICIATKFNSLENTDSDSKGCLRCGMKLQWFKEVGDNEGDIDEDAIIVLYEDMEENGSDEDEETAEQESVEKNIFDIEQEEDDQVDEKGEPSHSRIESDEEGDINENSDYSEGEDFDEDEDLEQDVYDDDFDSDFDEGLDL</sequence>
<dbReference type="GO" id="GO:0016567">
    <property type="term" value="P:protein ubiquitination"/>
    <property type="evidence" value="ECO:0007669"/>
    <property type="project" value="UniProtKB-ARBA"/>
</dbReference>
<dbReference type="OMA" id="WHGLMEL"/>
<evidence type="ECO:0000256" key="1">
    <source>
        <dbReference type="ARBA" id="ARBA00004585"/>
    </source>
</evidence>
<dbReference type="PROSITE" id="PS00518">
    <property type="entry name" value="ZF_RING_1"/>
    <property type="match status" value="1"/>
</dbReference>
<dbReference type="GO" id="GO:0016562">
    <property type="term" value="P:protein import into peroxisome matrix, receptor recycling"/>
    <property type="evidence" value="ECO:0007669"/>
    <property type="project" value="UniProtKB-ARBA"/>
</dbReference>
<evidence type="ECO:0000313" key="18">
    <source>
        <dbReference type="Proteomes" id="UP000000599"/>
    </source>
</evidence>
<evidence type="ECO:0000256" key="15">
    <source>
        <dbReference type="SAM" id="MobiDB-lite"/>
    </source>
</evidence>
<dbReference type="InterPro" id="IPR025654">
    <property type="entry name" value="PEX2/10"/>
</dbReference>
<dbReference type="eggNOG" id="KOG2879">
    <property type="taxonomic scope" value="Eukaryota"/>
</dbReference>
<dbReference type="PANTHER" id="PTHR23350:SF4">
    <property type="entry name" value="PEROXISOME BIOGENESIS FACTOR 2"/>
    <property type="match status" value="1"/>
</dbReference>
<dbReference type="GeneID" id="2900215"/>
<keyword evidence="6" id="KW-0812">Transmembrane</keyword>
<dbReference type="GO" id="GO:0005778">
    <property type="term" value="C:peroxisomal membrane"/>
    <property type="evidence" value="ECO:0007669"/>
    <property type="project" value="UniProtKB-SubCell"/>
</dbReference>
<evidence type="ECO:0000256" key="11">
    <source>
        <dbReference type="ARBA" id="ARBA00022927"/>
    </source>
</evidence>
<feature type="region of interest" description="Disordered" evidence="15">
    <location>
        <begin position="359"/>
        <end position="445"/>
    </location>
</feature>
<proteinExistence type="inferred from homology"/>
<evidence type="ECO:0000256" key="8">
    <source>
        <dbReference type="ARBA" id="ARBA00022771"/>
    </source>
</evidence>
<keyword evidence="11" id="KW-0653">Protein transport</keyword>
<accession>Q6BV64</accession>
<evidence type="ECO:0000256" key="6">
    <source>
        <dbReference type="ARBA" id="ARBA00022692"/>
    </source>
</evidence>
<dbReference type="RefSeq" id="XP_457905.2">
    <property type="nucleotide sequence ID" value="XM_457905.1"/>
</dbReference>
<dbReference type="KEGG" id="dha:DEHA2C05038g"/>
<dbReference type="Proteomes" id="UP000000599">
    <property type="component" value="Chromosome C"/>
</dbReference>
<name>Q6BV64_DEBHA</name>
<dbReference type="InParanoid" id="Q6BV64"/>
<dbReference type="Gene3D" id="3.30.40.10">
    <property type="entry name" value="Zinc/RING finger domain, C3HC4 (zinc finger)"/>
    <property type="match status" value="1"/>
</dbReference>
<dbReference type="InterPro" id="IPR001841">
    <property type="entry name" value="Znf_RING"/>
</dbReference>
<evidence type="ECO:0000313" key="17">
    <source>
        <dbReference type="EMBL" id="CAG85956.2"/>
    </source>
</evidence>
<feature type="compositionally biased region" description="Basic and acidic residues" evidence="15">
    <location>
        <begin position="390"/>
        <end position="401"/>
    </location>
</feature>
<keyword evidence="4" id="KW-0813">Transport</keyword>
<evidence type="ECO:0000256" key="13">
    <source>
        <dbReference type="ARBA" id="ARBA00023136"/>
    </source>
</evidence>
<keyword evidence="7" id="KW-0479">Metal-binding</keyword>
<keyword evidence="10" id="KW-0862">Zinc</keyword>
<evidence type="ECO:0000256" key="5">
    <source>
        <dbReference type="ARBA" id="ARBA00022679"/>
    </source>
</evidence>
<keyword evidence="18" id="KW-1185">Reference proteome</keyword>
<dbReference type="SMART" id="SM00184">
    <property type="entry name" value="RING"/>
    <property type="match status" value="1"/>
</dbReference>
<dbReference type="AlphaFoldDB" id="Q6BV64"/>
<evidence type="ECO:0000256" key="12">
    <source>
        <dbReference type="ARBA" id="ARBA00022989"/>
    </source>
</evidence>
<dbReference type="VEuPathDB" id="FungiDB:DEHA2C05038g"/>
<keyword evidence="13" id="KW-0472">Membrane</keyword>
<dbReference type="OrthoDB" id="1701437at2759"/>
<evidence type="ECO:0000256" key="10">
    <source>
        <dbReference type="ARBA" id="ARBA00022833"/>
    </source>
</evidence>
<dbReference type="Pfam" id="PF04757">
    <property type="entry name" value="Pex2_Pex12"/>
    <property type="match status" value="1"/>
</dbReference>
<dbReference type="FunCoup" id="Q6BV64">
    <property type="interactions" value="133"/>
</dbReference>
<gene>
    <name evidence="17" type="ordered locus">DEHA2C05038g</name>
</gene>
<dbReference type="STRING" id="284592.Q6BV64"/>
<dbReference type="InterPro" id="IPR017907">
    <property type="entry name" value="Znf_RING_CS"/>
</dbReference>
<dbReference type="EMBL" id="CR382135">
    <property type="protein sequence ID" value="CAG85956.2"/>
    <property type="molecule type" value="Genomic_DNA"/>
</dbReference>
<keyword evidence="12" id="KW-1133">Transmembrane helix</keyword>
<comment type="pathway">
    <text evidence="2">Protein modification; protein ubiquitination.</text>
</comment>
<dbReference type="SUPFAM" id="SSF57850">
    <property type="entry name" value="RING/U-box"/>
    <property type="match status" value="1"/>
</dbReference>
<evidence type="ECO:0000256" key="2">
    <source>
        <dbReference type="ARBA" id="ARBA00004906"/>
    </source>
</evidence>
<evidence type="ECO:0000256" key="7">
    <source>
        <dbReference type="ARBA" id="ARBA00022723"/>
    </source>
</evidence>
<feature type="compositionally biased region" description="Acidic residues" evidence="15">
    <location>
        <begin position="359"/>
        <end position="372"/>
    </location>
</feature>
<reference evidence="17 18" key="1">
    <citation type="journal article" date="2004" name="Nature">
        <title>Genome evolution in yeasts.</title>
        <authorList>
            <consortium name="Genolevures"/>
            <person name="Dujon B."/>
            <person name="Sherman D."/>
            <person name="Fischer G."/>
            <person name="Durrens P."/>
            <person name="Casaregola S."/>
            <person name="Lafontaine I."/>
            <person name="de Montigny J."/>
            <person name="Marck C."/>
            <person name="Neuveglise C."/>
            <person name="Talla E."/>
            <person name="Goffard N."/>
            <person name="Frangeul L."/>
            <person name="Aigle M."/>
            <person name="Anthouard V."/>
            <person name="Babour A."/>
            <person name="Barbe V."/>
            <person name="Barnay S."/>
            <person name="Blanchin S."/>
            <person name="Beckerich J.M."/>
            <person name="Beyne E."/>
            <person name="Bleykasten C."/>
            <person name="Boisrame A."/>
            <person name="Boyer J."/>
            <person name="Cattolico L."/>
            <person name="Confanioleri F."/>
            <person name="de Daruvar A."/>
            <person name="Despons L."/>
            <person name="Fabre E."/>
            <person name="Fairhead C."/>
            <person name="Ferry-Dumazet H."/>
            <person name="Groppi A."/>
            <person name="Hantraye F."/>
            <person name="Hennequin C."/>
            <person name="Jauniaux N."/>
            <person name="Joyet P."/>
            <person name="Kachouri R."/>
            <person name="Kerrest A."/>
            <person name="Koszul R."/>
            <person name="Lemaire M."/>
            <person name="Lesur I."/>
            <person name="Ma L."/>
            <person name="Muller H."/>
            <person name="Nicaud J.M."/>
            <person name="Nikolski M."/>
            <person name="Oztas S."/>
            <person name="Ozier-Kalogeropoulos O."/>
            <person name="Pellenz S."/>
            <person name="Potier S."/>
            <person name="Richard G.F."/>
            <person name="Straub M.L."/>
            <person name="Suleau A."/>
            <person name="Swennene D."/>
            <person name="Tekaia F."/>
            <person name="Wesolowski-Louvel M."/>
            <person name="Westhof E."/>
            <person name="Wirth B."/>
            <person name="Zeniou-Meyer M."/>
            <person name="Zivanovic I."/>
            <person name="Bolotin-Fukuhara M."/>
            <person name="Thierry A."/>
            <person name="Bouchier C."/>
            <person name="Caudron B."/>
            <person name="Scarpelli C."/>
            <person name="Gaillardin C."/>
            <person name="Weissenbach J."/>
            <person name="Wincker P."/>
            <person name="Souciet J.L."/>
        </authorList>
    </citation>
    <scope>NUCLEOTIDE SEQUENCE [LARGE SCALE GENOMIC DNA]</scope>
    <source>
        <strain evidence="18">ATCC 36239 / CBS 767 / BCRC 21394 / JCM 1990 / NBRC 0083 / IGC 2968</strain>
    </source>
</reference>
<dbReference type="HOGENOM" id="CLU_024591_0_0_1"/>
<evidence type="ECO:0000256" key="4">
    <source>
        <dbReference type="ARBA" id="ARBA00022448"/>
    </source>
</evidence>
<evidence type="ECO:0000256" key="3">
    <source>
        <dbReference type="ARBA" id="ARBA00008704"/>
    </source>
</evidence>